<evidence type="ECO:0000256" key="2">
    <source>
        <dbReference type="RuleBase" id="RU003616"/>
    </source>
</evidence>
<accession>A0A6A7WAI0</accession>
<gene>
    <name evidence="4" type="ORF">F7D20_05845</name>
</gene>
<dbReference type="Gene3D" id="2.60.40.790">
    <property type="match status" value="1"/>
</dbReference>
<dbReference type="InterPro" id="IPR031107">
    <property type="entry name" value="Small_HSP"/>
</dbReference>
<dbReference type="SUPFAM" id="SSF49764">
    <property type="entry name" value="HSP20-like chaperones"/>
    <property type="match status" value="1"/>
</dbReference>
<dbReference type="EMBL" id="VZAD01000051">
    <property type="protein sequence ID" value="MQP11499.1"/>
    <property type="molecule type" value="Genomic_DNA"/>
</dbReference>
<comment type="caution">
    <text evidence="4">The sequence shown here is derived from an EMBL/GenBank/DDBJ whole genome shotgun (WGS) entry which is preliminary data.</text>
</comment>
<feature type="domain" description="SHSP" evidence="3">
    <location>
        <begin position="28"/>
        <end position="146"/>
    </location>
</feature>
<keyword evidence="5" id="KW-1185">Reference proteome</keyword>
<evidence type="ECO:0000256" key="1">
    <source>
        <dbReference type="PROSITE-ProRule" id="PRU00285"/>
    </source>
</evidence>
<sequence>MLLARRNNDSNWLSNWFDDTFFDTDLMPRVNVATAPATNIKMNDKVYTMEVAAPGLKKEWVRINLDNDGNLCIAIENKMEHKDEDKHEHYLRREFSYSNYQQCYTLPEDADREHISAKVTDGVLEVEIPKLTPKEEAKTTKKIEVK</sequence>
<comment type="similarity">
    <text evidence="1 2">Belongs to the small heat shock protein (HSP20) family.</text>
</comment>
<dbReference type="OrthoDB" id="9814487at2"/>
<dbReference type="AlphaFoldDB" id="A0A6A7WAI0"/>
<evidence type="ECO:0000259" key="3">
    <source>
        <dbReference type="PROSITE" id="PS01031"/>
    </source>
</evidence>
<proteinExistence type="inferred from homology"/>
<organism evidence="4 5">
    <name type="scientific">Segatella copri</name>
    <dbReference type="NCBI Taxonomy" id="165179"/>
    <lineage>
        <taxon>Bacteria</taxon>
        <taxon>Pseudomonadati</taxon>
        <taxon>Bacteroidota</taxon>
        <taxon>Bacteroidia</taxon>
        <taxon>Bacteroidales</taxon>
        <taxon>Prevotellaceae</taxon>
        <taxon>Segatella</taxon>
    </lineage>
</organism>
<name>A0A6A7WAI0_9BACT</name>
<reference evidence="4 5" key="1">
    <citation type="submission" date="2019-09" db="EMBL/GenBank/DDBJ databases">
        <title>Distinct polysaccharide growth profiles of human intestinal Prevotella copri isolates.</title>
        <authorList>
            <person name="Fehlner-Peach H."/>
            <person name="Magnabosco C."/>
            <person name="Raghavan V."/>
            <person name="Scher J.U."/>
            <person name="Tett A."/>
            <person name="Cox L.M."/>
            <person name="Gottsegen C."/>
            <person name="Watters A."/>
            <person name="Wiltshire- Gordon J.D."/>
            <person name="Segata N."/>
            <person name="Bonneau R."/>
            <person name="Littman D.R."/>
        </authorList>
    </citation>
    <scope>NUCLEOTIDE SEQUENCE [LARGE SCALE GENOMIC DNA]</scope>
    <source>
        <strain evidence="5">iAQ1173</strain>
    </source>
</reference>
<dbReference type="CDD" id="cd06464">
    <property type="entry name" value="ACD_sHsps-like"/>
    <property type="match status" value="1"/>
</dbReference>
<dbReference type="InterPro" id="IPR008978">
    <property type="entry name" value="HSP20-like_chaperone"/>
</dbReference>
<dbReference type="InterPro" id="IPR002068">
    <property type="entry name" value="A-crystallin/Hsp20_dom"/>
</dbReference>
<dbReference type="PROSITE" id="PS01031">
    <property type="entry name" value="SHSP"/>
    <property type="match status" value="1"/>
</dbReference>
<evidence type="ECO:0000313" key="5">
    <source>
        <dbReference type="Proteomes" id="UP000384372"/>
    </source>
</evidence>
<dbReference type="PANTHER" id="PTHR11527">
    <property type="entry name" value="HEAT-SHOCK PROTEIN 20 FAMILY MEMBER"/>
    <property type="match status" value="1"/>
</dbReference>
<protein>
    <submittedName>
        <fullName evidence="4">Hsp20/alpha crystallin family protein</fullName>
    </submittedName>
</protein>
<dbReference type="RefSeq" id="WP_158463234.1">
    <property type="nucleotide sequence ID" value="NZ_VZAD01000051.1"/>
</dbReference>
<dbReference type="Pfam" id="PF00011">
    <property type="entry name" value="HSP20"/>
    <property type="match status" value="1"/>
</dbReference>
<evidence type="ECO:0000313" key="4">
    <source>
        <dbReference type="EMBL" id="MQP11499.1"/>
    </source>
</evidence>
<dbReference type="Proteomes" id="UP000384372">
    <property type="component" value="Unassembled WGS sequence"/>
</dbReference>